<gene>
    <name evidence="3" type="ORF">Mal4_55800</name>
</gene>
<accession>A0A517ZFF6</accession>
<evidence type="ECO:0000313" key="3">
    <source>
        <dbReference type="EMBL" id="QDU41215.1"/>
    </source>
</evidence>
<dbReference type="OrthoDB" id="215812at2"/>
<evidence type="ECO:0000256" key="1">
    <source>
        <dbReference type="SAM" id="MobiDB-lite"/>
    </source>
</evidence>
<dbReference type="Proteomes" id="UP000320496">
    <property type="component" value="Chromosome"/>
</dbReference>
<evidence type="ECO:0008006" key="5">
    <source>
        <dbReference type="Google" id="ProtNLM"/>
    </source>
</evidence>
<feature type="compositionally biased region" description="Pro residues" evidence="1">
    <location>
        <begin position="118"/>
        <end position="157"/>
    </location>
</feature>
<feature type="signal peptide" evidence="2">
    <location>
        <begin position="1"/>
        <end position="24"/>
    </location>
</feature>
<evidence type="ECO:0000313" key="4">
    <source>
        <dbReference type="Proteomes" id="UP000320496"/>
    </source>
</evidence>
<dbReference type="RefSeq" id="WP_145372412.1">
    <property type="nucleotide sequence ID" value="NZ_CP036275.1"/>
</dbReference>
<feature type="chain" id="PRO_5022179537" description="Filamentous hemagglutinin" evidence="2">
    <location>
        <begin position="25"/>
        <end position="229"/>
    </location>
</feature>
<dbReference type="EMBL" id="CP036275">
    <property type="protein sequence ID" value="QDU41215.1"/>
    <property type="molecule type" value="Genomic_DNA"/>
</dbReference>
<reference evidence="3 4" key="1">
    <citation type="submission" date="2019-02" db="EMBL/GenBank/DDBJ databases">
        <title>Deep-cultivation of Planctomycetes and their phenomic and genomic characterization uncovers novel biology.</title>
        <authorList>
            <person name="Wiegand S."/>
            <person name="Jogler M."/>
            <person name="Boedeker C."/>
            <person name="Pinto D."/>
            <person name="Vollmers J."/>
            <person name="Rivas-Marin E."/>
            <person name="Kohn T."/>
            <person name="Peeters S.H."/>
            <person name="Heuer A."/>
            <person name="Rast P."/>
            <person name="Oberbeckmann S."/>
            <person name="Bunk B."/>
            <person name="Jeske O."/>
            <person name="Meyerdierks A."/>
            <person name="Storesund J.E."/>
            <person name="Kallscheuer N."/>
            <person name="Luecker S."/>
            <person name="Lage O.M."/>
            <person name="Pohl T."/>
            <person name="Merkel B.J."/>
            <person name="Hornburger P."/>
            <person name="Mueller R.-W."/>
            <person name="Bruemmer F."/>
            <person name="Labrenz M."/>
            <person name="Spormann A.M."/>
            <person name="Op den Camp H."/>
            <person name="Overmann J."/>
            <person name="Amann R."/>
            <person name="Jetten M.S.M."/>
            <person name="Mascher T."/>
            <person name="Medema M.H."/>
            <person name="Devos D.P."/>
            <person name="Kaster A.-K."/>
            <person name="Ovreas L."/>
            <person name="Rohde M."/>
            <person name="Galperin M.Y."/>
            <person name="Jogler C."/>
        </authorList>
    </citation>
    <scope>NUCLEOTIDE SEQUENCE [LARGE SCALE GENOMIC DNA]</scope>
    <source>
        <strain evidence="3 4">Mal4</strain>
    </source>
</reference>
<protein>
    <recommendedName>
        <fullName evidence="5">Filamentous hemagglutinin</fullName>
    </recommendedName>
</protein>
<feature type="region of interest" description="Disordered" evidence="1">
    <location>
        <begin position="90"/>
        <end position="229"/>
    </location>
</feature>
<organism evidence="3 4">
    <name type="scientific">Maioricimonas rarisocia</name>
    <dbReference type="NCBI Taxonomy" id="2528026"/>
    <lineage>
        <taxon>Bacteria</taxon>
        <taxon>Pseudomonadati</taxon>
        <taxon>Planctomycetota</taxon>
        <taxon>Planctomycetia</taxon>
        <taxon>Planctomycetales</taxon>
        <taxon>Planctomycetaceae</taxon>
        <taxon>Maioricimonas</taxon>
    </lineage>
</organism>
<dbReference type="KEGG" id="mri:Mal4_55800"/>
<keyword evidence="4" id="KW-1185">Reference proteome</keyword>
<sequence length="229" mass="25272" precursor="true">MIRLTSILTVVAALCCSVGCQCCALTEPYQDLVDHVSDHEGNADRFYHPGFDLTRIGRADWPWRWCRRGPRIPVVVYETPATDYVFSREREQAEGVDPLRPPQAPGVAPYEGFDPELEAPPFPPEMDGPVLESPPEPPELTPPPPPAPMPTDPPMPAPAADEPEETTQRVVPPKDAPELMNRLGSDRHKQLANQWPSAPTEEFVIQPVDFDSPAETSTKPVADQADEVP</sequence>
<proteinExistence type="predicted"/>
<dbReference type="AlphaFoldDB" id="A0A517ZFF6"/>
<name>A0A517ZFF6_9PLAN</name>
<keyword evidence="2" id="KW-0732">Signal</keyword>
<evidence type="ECO:0000256" key="2">
    <source>
        <dbReference type="SAM" id="SignalP"/>
    </source>
</evidence>